<evidence type="ECO:0000313" key="13">
    <source>
        <dbReference type="Proteomes" id="UP000054461"/>
    </source>
</evidence>
<dbReference type="Proteomes" id="UP000839907">
    <property type="component" value="Unassembled WGS sequence"/>
</dbReference>
<name>A0A0D6FKU6_SALTM</name>
<dbReference type="EMBL" id="AAHIDF010000028">
    <property type="protein sequence ID" value="EBW3630217.1"/>
    <property type="molecule type" value="Genomic_DNA"/>
</dbReference>
<dbReference type="RefSeq" id="WP_001093793.1">
    <property type="nucleotide sequence ID" value="NZ_AP023291.1"/>
</dbReference>
<dbReference type="Proteomes" id="UP000338496">
    <property type="component" value="Unassembled WGS sequence"/>
</dbReference>
<reference evidence="1 12" key="2">
    <citation type="journal article" date="2015" name="Genome Announc.">
        <title>Complete Genome Sequencing of a Multidrug-Resistant and Human-Invasive Salmonella enterica Serovar Typhimurium Strain of the Emerging Sequence Type 213 Genotype.</title>
        <authorList>
            <person name="Calva E."/>
            <person name="Silva C."/>
            <person name="Zaidi M.B."/>
            <person name="Sanchez-Flores A."/>
            <person name="Estrada K."/>
            <person name="Silva G.G."/>
            <person name="Soto-Jimenez L.M."/>
            <person name="Wiesner M."/>
            <person name="Fernandez-Mora M."/>
            <person name="Edwards R.A."/>
            <person name="Vinuesa P."/>
        </authorList>
    </citation>
    <scope>NUCLEOTIDE SEQUENCE [LARGE SCALE GENOMIC DNA]</scope>
    <source>
        <strain evidence="1 12">YU39</strain>
    </source>
</reference>
<sequence>MNTLDISSYPPNLLSDIEIIYGKALLQLILESKKINSENLISQLKHEQKEQQWLEDKEPLSTALKILDKS</sequence>
<dbReference type="EMBL" id="JYVU01000052">
    <property type="protein sequence ID" value="KTZ08803.1"/>
    <property type="molecule type" value="Genomic_DNA"/>
</dbReference>
<dbReference type="AlphaFoldDB" id="A0A0D6FKU6"/>
<dbReference type="Proteomes" id="UP000885385">
    <property type="component" value="Unassembled WGS sequence"/>
</dbReference>
<reference evidence="8" key="5">
    <citation type="submission" date="2019-01" db="EMBL/GenBank/DDBJ databases">
        <authorList>
            <consortium name="NCBI Pathogen Detection Project"/>
        </authorList>
    </citation>
    <scope>NUCLEOTIDE SEQUENCE</scope>
    <source>
        <strain evidence="8">L00331-15</strain>
        <strain evidence="7">Salmonella enterica</strain>
    </source>
</reference>
<evidence type="ECO:0000313" key="6">
    <source>
        <dbReference type="EMBL" id="ECY5343182.1"/>
    </source>
</evidence>
<dbReference type="EMBL" id="RVDJ01000029">
    <property type="protein sequence ID" value="MLP87869.1"/>
    <property type="molecule type" value="Genomic_DNA"/>
</dbReference>
<dbReference type="KEGG" id="seni:CY43_10520"/>
<dbReference type="PATRIC" id="fig|59201.158.peg.2181"/>
<evidence type="ECO:0000313" key="11">
    <source>
        <dbReference type="EMBL" id="MLP87869.1"/>
    </source>
</evidence>
<evidence type="ECO:0000313" key="1">
    <source>
        <dbReference type="EMBL" id="AKH07647.1"/>
    </source>
</evidence>
<evidence type="ECO:0000313" key="14">
    <source>
        <dbReference type="Proteomes" id="UP000338496"/>
    </source>
</evidence>
<reference evidence="8" key="3">
    <citation type="journal article" date="2018" name="Genome Biol.">
        <title>SKESA: strategic k-mer extension for scrupulous assemblies.</title>
        <authorList>
            <person name="Souvorov A."/>
            <person name="Agarwala R."/>
            <person name="Lipman D.J."/>
        </authorList>
    </citation>
    <scope>NUCLEOTIDE SEQUENCE</scope>
    <source>
        <strain evidence="8">L00331-15</strain>
        <strain evidence="7">Salmonella enterica</strain>
    </source>
</reference>
<evidence type="ECO:0000313" key="5">
    <source>
        <dbReference type="EMBL" id="ECV8763516.1"/>
    </source>
</evidence>
<proteinExistence type="predicted"/>
<dbReference type="EMBL" id="AALDNI010000045">
    <property type="protein sequence ID" value="ECY5343182.1"/>
    <property type="molecule type" value="Genomic_DNA"/>
</dbReference>
<evidence type="ECO:0000313" key="3">
    <source>
        <dbReference type="EMBL" id="ECE0295424.1"/>
    </source>
</evidence>
<accession>A0A0D6FKU6</accession>
<reference evidence="9 13" key="1">
    <citation type="submission" date="2014-09" db="EMBL/GenBank/DDBJ databases">
        <title>Salmonella Genotype and Phenotype Association.</title>
        <authorList>
            <person name="Chen Y."/>
            <person name="Folster J."/>
            <person name="Ayers S."/>
            <person name="Kabera C."/>
            <person name="Li C."/>
            <person name="Mukherjee S."/>
            <person name="Lam C."/>
            <person name="Zhao S."/>
            <person name="McDermott P."/>
        </authorList>
    </citation>
    <scope>NUCLEOTIDE SEQUENCE [LARGE SCALE GENOMIC DNA]</scope>
    <source>
        <strain evidence="9 13">CVM N32045</strain>
    </source>
</reference>
<dbReference type="Proteomes" id="UP000885258">
    <property type="component" value="Unassembled WGS sequence"/>
</dbReference>
<evidence type="ECO:0000313" key="7">
    <source>
        <dbReference type="EMBL" id="HAB0972091.1"/>
    </source>
</evidence>
<evidence type="ECO:0000313" key="2">
    <source>
        <dbReference type="EMBL" id="EBW3630217.1"/>
    </source>
</evidence>
<dbReference type="EMBL" id="CP011428">
    <property type="protein sequence ID" value="AKH07647.1"/>
    <property type="molecule type" value="Genomic_DNA"/>
</dbReference>
<evidence type="ECO:0000313" key="4">
    <source>
        <dbReference type="EMBL" id="ECF1545696.1"/>
    </source>
</evidence>
<reference evidence="4" key="6">
    <citation type="submission" date="2019-03" db="EMBL/GenBank/DDBJ databases">
        <authorList>
            <person name="Ashton P.M."/>
            <person name="Dallman T."/>
            <person name="Nair S."/>
            <person name="De Pinna E."/>
            <person name="Peters T."/>
            <person name="Grant K."/>
        </authorList>
    </citation>
    <scope>NUCLEOTIDE SEQUENCE [LARGE SCALE GENOMIC DNA]</scope>
    <source>
        <strain evidence="2">231108</strain>
        <strain evidence="4">265852</strain>
        <strain evidence="10">29290</strain>
        <strain evidence="11">425567</strain>
        <strain evidence="6">43916</strain>
        <strain evidence="5">86846</strain>
    </source>
</reference>
<dbReference type="Proteomes" id="UP000054461">
    <property type="component" value="Unassembled WGS sequence"/>
</dbReference>
<evidence type="ECO:0000313" key="12">
    <source>
        <dbReference type="Proteomes" id="UP000034636"/>
    </source>
</evidence>
<protein>
    <submittedName>
        <fullName evidence="8">Uncharacterized protein</fullName>
    </submittedName>
</protein>
<dbReference type="EMBL" id="DAAFPQ010000012">
    <property type="protein sequence ID" value="HAB0972091.1"/>
    <property type="molecule type" value="Genomic_DNA"/>
</dbReference>
<dbReference type="EMBL" id="RSUA01000088">
    <property type="protein sequence ID" value="MIT52190.1"/>
    <property type="molecule type" value="Genomic_DNA"/>
</dbReference>
<reference evidence="3 14" key="4">
    <citation type="submission" date="2018-07" db="EMBL/GenBank/DDBJ databases">
        <authorList>
            <consortium name="GenomeTrakr network: Whole genome sequencing for foodborne pathogen traceback"/>
        </authorList>
    </citation>
    <scope>NUCLEOTIDE SEQUENCE [LARGE SCALE GENOMIC DNA]</scope>
    <source>
        <strain evidence="3 14">VA_WGS-00080</strain>
    </source>
</reference>
<dbReference type="EMBL" id="AAIKGB010000027">
    <property type="protein sequence ID" value="ECF1545696.1"/>
    <property type="molecule type" value="Genomic_DNA"/>
</dbReference>
<evidence type="ECO:0000313" key="10">
    <source>
        <dbReference type="EMBL" id="MIT52190.1"/>
    </source>
</evidence>
<dbReference type="Proteomes" id="UP000839617">
    <property type="component" value="Unassembled WGS sequence"/>
</dbReference>
<organism evidence="8">
    <name type="scientific">Salmonella typhimurium</name>
    <dbReference type="NCBI Taxonomy" id="90371"/>
    <lineage>
        <taxon>Bacteria</taxon>
        <taxon>Pseudomonadati</taxon>
        <taxon>Pseudomonadota</taxon>
        <taxon>Gammaproteobacteria</taxon>
        <taxon>Enterobacterales</taxon>
        <taxon>Enterobacteriaceae</taxon>
        <taxon>Salmonella</taxon>
    </lineage>
</organism>
<accession>A0A0F7J7G0</accession>
<dbReference type="EMBL" id="DAANCI010000025">
    <property type="protein sequence ID" value="HAC9253310.1"/>
    <property type="molecule type" value="Genomic_DNA"/>
</dbReference>
<gene>
    <name evidence="5" type="ORF">AAB27_21810</name>
    <name evidence="10" type="ORF">AU613_25520</name>
    <name evidence="6" type="ORF">AVC05_18355</name>
    <name evidence="3" type="ORF">CE70_09540</name>
    <name evidence="9" type="ORF">DD95_18490</name>
    <name evidence="2" type="ORF">DPF41_19345</name>
    <name evidence="11" type="ORF">DRM14_21630</name>
    <name evidence="4" type="ORF">E0935_20975</name>
    <name evidence="8" type="ORF">G0J50_20395</name>
    <name evidence="7" type="ORF">GB466_16205</name>
    <name evidence="1" type="ORF">SE14_02144</name>
</gene>
<dbReference type="Proteomes" id="UP000839581">
    <property type="component" value="Unassembled WGS sequence"/>
</dbReference>
<evidence type="ECO:0000313" key="9">
    <source>
        <dbReference type="EMBL" id="KTZ08803.1"/>
    </source>
</evidence>
<dbReference type="EMBL" id="AAKUOT010000065">
    <property type="protein sequence ID" value="ECV8763516.1"/>
    <property type="molecule type" value="Genomic_DNA"/>
</dbReference>
<dbReference type="EMBL" id="AAIGQE010000005">
    <property type="protein sequence ID" value="ECE0295424.1"/>
    <property type="molecule type" value="Genomic_DNA"/>
</dbReference>
<dbReference type="Proteomes" id="UP000034636">
    <property type="component" value="Chromosome"/>
</dbReference>
<dbReference type="Proteomes" id="UP000839595">
    <property type="component" value="Unassembled WGS sequence"/>
</dbReference>
<evidence type="ECO:0000313" key="8">
    <source>
        <dbReference type="EMBL" id="HAC9253310.1"/>
    </source>
</evidence>